<dbReference type="RefSeq" id="WP_309153202.1">
    <property type="nucleotide sequence ID" value="NZ_CP133568.1"/>
</dbReference>
<evidence type="ECO:0000313" key="1">
    <source>
        <dbReference type="EMBL" id="WMT05049.1"/>
    </source>
</evidence>
<name>A0ABY9PF90_9GAMM</name>
<dbReference type="EMBL" id="CP133568">
    <property type="protein sequence ID" value="WMT05049.1"/>
    <property type="molecule type" value="Genomic_DNA"/>
</dbReference>
<dbReference type="Proteomes" id="UP001229313">
    <property type="component" value="Chromosome"/>
</dbReference>
<organism evidence="1 2">
    <name type="scientific">Lysobacter yananisis</name>
    <dbReference type="NCBI Taxonomy" id="1003114"/>
    <lineage>
        <taxon>Bacteria</taxon>
        <taxon>Pseudomonadati</taxon>
        <taxon>Pseudomonadota</taxon>
        <taxon>Gammaproteobacteria</taxon>
        <taxon>Lysobacterales</taxon>
        <taxon>Lysobacteraceae</taxon>
        <taxon>Lysobacter</taxon>
    </lineage>
</organism>
<evidence type="ECO:0008006" key="3">
    <source>
        <dbReference type="Google" id="ProtNLM"/>
    </source>
</evidence>
<sequence>MEQGVSIRMRRPKIRSHAICAIFLLLSTGCLSKPDGNSVRKEHVAALEAQDILRLPLEQGAVGYDRVAEALRSVVHFKVFRQEPPILKAAGSITLTDGIVVSDVTVEDYKGQRKLSLAFDSDKCFPLAQVAGITDVQIAKALPQEHDDEHGRTFTTKRNGMLAIVSTAGPGSECVGSIVLAQSGA</sequence>
<keyword evidence="2" id="KW-1185">Reference proteome</keyword>
<protein>
    <recommendedName>
        <fullName evidence="3">Lipoprotein</fullName>
    </recommendedName>
</protein>
<gene>
    <name evidence="1" type="ORF">RDV84_09450</name>
</gene>
<proteinExistence type="predicted"/>
<accession>A0ABY9PF90</accession>
<reference evidence="1 2" key="1">
    <citation type="submission" date="2023-08" db="EMBL/GenBank/DDBJ databases">
        <title>The whole genome sequence of Lysobacter yananisis.</title>
        <authorList>
            <person name="Sun H."/>
        </authorList>
    </citation>
    <scope>NUCLEOTIDE SEQUENCE [LARGE SCALE GENOMIC DNA]</scope>
    <source>
        <strain evidence="1 2">SNNU513</strain>
    </source>
</reference>
<evidence type="ECO:0000313" key="2">
    <source>
        <dbReference type="Proteomes" id="UP001229313"/>
    </source>
</evidence>